<dbReference type="Pfam" id="PF02482">
    <property type="entry name" value="Ribosomal_S30AE"/>
    <property type="match status" value="1"/>
</dbReference>
<dbReference type="OrthoDB" id="9794975at2"/>
<evidence type="ECO:0000256" key="1">
    <source>
        <dbReference type="ARBA" id="ARBA00022845"/>
    </source>
</evidence>
<dbReference type="GO" id="GO:0022627">
    <property type="term" value="C:cytosolic small ribosomal subunit"/>
    <property type="evidence" value="ECO:0007669"/>
    <property type="project" value="TreeGrafter"/>
</dbReference>
<dbReference type="RefSeq" id="WP_139037305.1">
    <property type="nucleotide sequence ID" value="NZ_VDDA01000009.1"/>
</dbReference>
<reference evidence="6 7" key="1">
    <citation type="submission" date="2019-06" db="EMBL/GenBank/DDBJ databases">
        <title>Genome of Methylobacterium sp. 17Sr1-39.</title>
        <authorList>
            <person name="Seo T."/>
        </authorList>
    </citation>
    <scope>NUCLEOTIDE SEQUENCE [LARGE SCALE GENOMIC DNA]</scope>
    <source>
        <strain evidence="6 7">17Sr1-39</strain>
    </source>
</reference>
<evidence type="ECO:0000313" key="7">
    <source>
        <dbReference type="Proteomes" id="UP000305267"/>
    </source>
</evidence>
<comment type="caution">
    <text evidence="6">The sequence shown here is derived from an EMBL/GenBank/DDBJ whole genome shotgun (WGS) entry which is preliminary data.</text>
</comment>
<feature type="domain" description="Sigma 54 modulation/S30EA ribosomal protein C-terminal" evidence="5">
    <location>
        <begin position="142"/>
        <end position="196"/>
    </location>
</feature>
<sequence>MAALRVSGRGMDLGEALRTRVEERVSAALAKYFDGAYHGHVTFARDGSAYRTDCVLHLPSGITLEASGSAHDAHASFDQTADRIEKRLRRYKHRLKAHPNGHAKDAVVNGAAGPVDLGPIEDAAVMEAAYSVFESPEEDTGEHPPIIAESTRTLHRRTVSEAVVELDLTGVPVLVFVHAGTERVNVVYRRGDGAIGWIDPPERGTP</sequence>
<evidence type="ECO:0000256" key="2">
    <source>
        <dbReference type="ARBA" id="ARBA00038695"/>
    </source>
</evidence>
<comment type="subunit">
    <text evidence="2">Associates exclusively with 100S ribosomes, which are dimers of 70S ribosomes.</text>
</comment>
<keyword evidence="7" id="KW-1185">Reference proteome</keyword>
<keyword evidence="1 4" id="KW-0810">Translation regulation</keyword>
<keyword evidence="4" id="KW-0963">Cytoplasm</keyword>
<gene>
    <name evidence="6" type="primary">raiA</name>
    <name evidence="4" type="synonym">hpf</name>
    <name evidence="6" type="ORF">FF100_19250</name>
</gene>
<dbReference type="Proteomes" id="UP000305267">
    <property type="component" value="Unassembled WGS sequence"/>
</dbReference>
<accession>A0A5C4LEU4</accession>
<comment type="similarity">
    <text evidence="4">Belongs to the HPF/YfiA ribosome-associated protein family. Long HPF subfamily.</text>
</comment>
<dbReference type="GO" id="GO:0043024">
    <property type="term" value="F:ribosomal small subunit binding"/>
    <property type="evidence" value="ECO:0007669"/>
    <property type="project" value="TreeGrafter"/>
</dbReference>
<organism evidence="6 7">
    <name type="scientific">Methylobacterium terricola</name>
    <dbReference type="NCBI Taxonomy" id="2583531"/>
    <lineage>
        <taxon>Bacteria</taxon>
        <taxon>Pseudomonadati</taxon>
        <taxon>Pseudomonadota</taxon>
        <taxon>Alphaproteobacteria</taxon>
        <taxon>Hyphomicrobiales</taxon>
        <taxon>Methylobacteriaceae</taxon>
        <taxon>Methylobacterium</taxon>
    </lineage>
</organism>
<dbReference type="InterPro" id="IPR038416">
    <property type="entry name" value="Ribosom_S30AE_C_sf"/>
</dbReference>
<comment type="function">
    <text evidence="4">Required for dimerization of active 70S ribosomes into 100S ribosomes in stationary phase; 100S ribosomes are translationally inactive and sometimes present during exponential growth.</text>
</comment>
<dbReference type="PANTHER" id="PTHR33231:SF1">
    <property type="entry name" value="30S RIBOSOMAL PROTEIN"/>
    <property type="match status" value="1"/>
</dbReference>
<dbReference type="PANTHER" id="PTHR33231">
    <property type="entry name" value="30S RIBOSOMAL PROTEIN"/>
    <property type="match status" value="1"/>
</dbReference>
<evidence type="ECO:0000259" key="5">
    <source>
        <dbReference type="Pfam" id="PF16321"/>
    </source>
</evidence>
<dbReference type="GO" id="GO:0045900">
    <property type="term" value="P:negative regulation of translational elongation"/>
    <property type="evidence" value="ECO:0007669"/>
    <property type="project" value="TreeGrafter"/>
</dbReference>
<dbReference type="HAMAP" id="MF_00839">
    <property type="entry name" value="HPF"/>
    <property type="match status" value="1"/>
</dbReference>
<dbReference type="NCBIfam" id="TIGR00741">
    <property type="entry name" value="yfiA"/>
    <property type="match status" value="1"/>
</dbReference>
<evidence type="ECO:0000256" key="3">
    <source>
        <dbReference type="ARBA" id="ARBA00041148"/>
    </source>
</evidence>
<dbReference type="InterPro" id="IPR036567">
    <property type="entry name" value="RHF-like"/>
</dbReference>
<dbReference type="InterPro" id="IPR003489">
    <property type="entry name" value="RHF/RaiA"/>
</dbReference>
<proteinExistence type="inferred from homology"/>
<dbReference type="SUPFAM" id="SSF69754">
    <property type="entry name" value="Ribosome binding protein Y (YfiA homologue)"/>
    <property type="match status" value="1"/>
</dbReference>
<dbReference type="Pfam" id="PF16321">
    <property type="entry name" value="Ribosom_S30AE_C"/>
    <property type="match status" value="1"/>
</dbReference>
<dbReference type="Gene3D" id="3.30.505.50">
    <property type="entry name" value="Sigma 54 modulation/S30EA ribosomal protein, C-terminal domain"/>
    <property type="match status" value="1"/>
</dbReference>
<protein>
    <recommendedName>
        <fullName evidence="3 4">Ribosome hibernation promoting factor</fullName>
        <shortName evidence="4">HPF</shortName>
    </recommendedName>
</protein>
<name>A0A5C4LEU4_9HYPH</name>
<dbReference type="EMBL" id="VDDA01000009">
    <property type="protein sequence ID" value="TNC11270.1"/>
    <property type="molecule type" value="Genomic_DNA"/>
</dbReference>
<evidence type="ECO:0000313" key="6">
    <source>
        <dbReference type="EMBL" id="TNC11270.1"/>
    </source>
</evidence>
<dbReference type="InterPro" id="IPR050574">
    <property type="entry name" value="HPF/YfiA_ribosome-assoc"/>
</dbReference>
<dbReference type="Gene3D" id="3.30.160.100">
    <property type="entry name" value="Ribosome hibernation promotion factor-like"/>
    <property type="match status" value="1"/>
</dbReference>
<dbReference type="InterPro" id="IPR034694">
    <property type="entry name" value="HPF_long/plastid"/>
</dbReference>
<evidence type="ECO:0000256" key="4">
    <source>
        <dbReference type="HAMAP-Rule" id="MF_00839"/>
    </source>
</evidence>
<dbReference type="InterPro" id="IPR032528">
    <property type="entry name" value="Ribosom_S30AE_C"/>
</dbReference>
<comment type="subcellular location">
    <subcellularLocation>
        <location evidence="4">Cytoplasm</location>
    </subcellularLocation>
</comment>
<dbReference type="AlphaFoldDB" id="A0A5C4LEU4"/>
<comment type="subunit">
    <text evidence="4">Interacts with 100S ribosomes.</text>
</comment>